<evidence type="ECO:0000256" key="2">
    <source>
        <dbReference type="ARBA" id="ARBA00023015"/>
    </source>
</evidence>
<dbReference type="InterPro" id="IPR005119">
    <property type="entry name" value="LysR_subst-bd"/>
</dbReference>
<dbReference type="Gene3D" id="3.40.190.290">
    <property type="match status" value="1"/>
</dbReference>
<dbReference type="FunFam" id="1.10.10.10:FF:000001">
    <property type="entry name" value="LysR family transcriptional regulator"/>
    <property type="match status" value="1"/>
</dbReference>
<dbReference type="EMBL" id="SGBC01000001">
    <property type="protein sequence ID" value="RZD17126.1"/>
    <property type="molecule type" value="Genomic_DNA"/>
</dbReference>
<dbReference type="GO" id="GO:0000976">
    <property type="term" value="F:transcription cis-regulatory region binding"/>
    <property type="evidence" value="ECO:0007669"/>
    <property type="project" value="TreeGrafter"/>
</dbReference>
<dbReference type="PROSITE" id="PS50931">
    <property type="entry name" value="HTH_LYSR"/>
    <property type="match status" value="1"/>
</dbReference>
<keyword evidence="3" id="KW-0238">DNA-binding</keyword>
<dbReference type="InterPro" id="IPR000847">
    <property type="entry name" value="LysR_HTH_N"/>
</dbReference>
<dbReference type="Pfam" id="PF03466">
    <property type="entry name" value="LysR_substrate"/>
    <property type="match status" value="1"/>
</dbReference>
<dbReference type="Proteomes" id="UP000316562">
    <property type="component" value="Unassembled WGS sequence"/>
</dbReference>
<comment type="similarity">
    <text evidence="1">Belongs to the LysR transcriptional regulatory family.</text>
</comment>
<dbReference type="InterPro" id="IPR036388">
    <property type="entry name" value="WH-like_DNA-bd_sf"/>
</dbReference>
<feature type="domain" description="HTH lysR-type" evidence="6">
    <location>
        <begin position="1"/>
        <end position="58"/>
    </location>
</feature>
<proteinExistence type="inferred from homology"/>
<sequence length="281" mass="31190">MDLNILKIFYAAAKEESITKAAAKLNYVQSNVSARIKQLEEELGVPLFYRTGRRIVLTPAGKILFSFAEKIVNIEKEAEKAVKETSGDDAGIAVGFMETVAAVKLPPILITYNKNFPMSSLKLVSGSTEELLLKVLSYELEGAFVGGPVEHPDIEEHSVFEEELVILSNEQVDDLADKNIVVFKKGCAYRRRLEKFYEGCGIFSYKIFEFGSIEAILACVSAGMGVTMLPLSVVKEKGYKNLKIIPLSDGRGKMTTVFIKRRDTLMTKALSNFLKIAEELK</sequence>
<dbReference type="InterPro" id="IPR036390">
    <property type="entry name" value="WH_DNA-bd_sf"/>
</dbReference>
<accession>A0A519BIN8</accession>
<evidence type="ECO:0000313" key="7">
    <source>
        <dbReference type="EMBL" id="RZD17126.1"/>
    </source>
</evidence>
<evidence type="ECO:0000256" key="4">
    <source>
        <dbReference type="ARBA" id="ARBA00023163"/>
    </source>
</evidence>
<keyword evidence="2" id="KW-0805">Transcription regulation</keyword>
<protein>
    <submittedName>
        <fullName evidence="7">LysR family transcriptional regulator</fullName>
    </submittedName>
</protein>
<gene>
    <name evidence="7" type="ORF">EVJ46_02535</name>
</gene>
<evidence type="ECO:0000256" key="1">
    <source>
        <dbReference type="ARBA" id="ARBA00009437"/>
    </source>
</evidence>
<dbReference type="PRINTS" id="PR00039">
    <property type="entry name" value="HTHLYSR"/>
</dbReference>
<evidence type="ECO:0000313" key="8">
    <source>
        <dbReference type="Proteomes" id="UP000316562"/>
    </source>
</evidence>
<dbReference type="PANTHER" id="PTHR30126">
    <property type="entry name" value="HTH-TYPE TRANSCRIPTIONAL REGULATOR"/>
    <property type="match status" value="1"/>
</dbReference>
<evidence type="ECO:0000256" key="5">
    <source>
        <dbReference type="SAM" id="Phobius"/>
    </source>
</evidence>
<dbReference type="AlphaFoldDB" id="A0A519BIN8"/>
<evidence type="ECO:0000256" key="3">
    <source>
        <dbReference type="ARBA" id="ARBA00023125"/>
    </source>
</evidence>
<dbReference type="Gene3D" id="1.10.10.10">
    <property type="entry name" value="Winged helix-like DNA-binding domain superfamily/Winged helix DNA-binding domain"/>
    <property type="match status" value="1"/>
</dbReference>
<organism evidence="7 8">
    <name type="scientific">Acididesulfobacter guangdongensis</name>
    <dbReference type="NCBI Taxonomy" id="2597225"/>
    <lineage>
        <taxon>Bacteria</taxon>
        <taxon>Deltaproteobacteria</taxon>
        <taxon>Candidatus Acidulodesulfobacterales</taxon>
        <taxon>Candidatus Acididesulfobacter</taxon>
    </lineage>
</organism>
<dbReference type="Pfam" id="PF00126">
    <property type="entry name" value="HTH_1"/>
    <property type="match status" value="1"/>
</dbReference>
<dbReference type="SUPFAM" id="SSF46785">
    <property type="entry name" value="Winged helix' DNA-binding domain"/>
    <property type="match status" value="1"/>
</dbReference>
<reference evidence="7 8" key="1">
    <citation type="journal article" date="2019" name="ISME J.">
        <title>Insights into ecological role of a new deltaproteobacterial order Candidatus Acidulodesulfobacterales by metagenomics and metatranscriptomics.</title>
        <authorList>
            <person name="Tan S."/>
            <person name="Liu J."/>
            <person name="Fang Y."/>
            <person name="Hedlund B.P."/>
            <person name="Lian Z.H."/>
            <person name="Huang L.Y."/>
            <person name="Li J.T."/>
            <person name="Huang L.N."/>
            <person name="Li W.J."/>
            <person name="Jiang H.C."/>
            <person name="Dong H.L."/>
            <person name="Shu W.S."/>
        </authorList>
    </citation>
    <scope>NUCLEOTIDE SEQUENCE [LARGE SCALE GENOMIC DNA]</scope>
    <source>
        <strain evidence="7">AP2</strain>
    </source>
</reference>
<keyword evidence="5" id="KW-0812">Transmembrane</keyword>
<comment type="caution">
    <text evidence="7">The sequence shown here is derived from an EMBL/GenBank/DDBJ whole genome shotgun (WGS) entry which is preliminary data.</text>
</comment>
<dbReference type="PANTHER" id="PTHR30126:SF40">
    <property type="entry name" value="HTH-TYPE TRANSCRIPTIONAL REGULATOR GLTR"/>
    <property type="match status" value="1"/>
</dbReference>
<keyword evidence="5" id="KW-0472">Membrane</keyword>
<feature type="transmembrane region" description="Helical" evidence="5">
    <location>
        <begin position="215"/>
        <end position="234"/>
    </location>
</feature>
<keyword evidence="4" id="KW-0804">Transcription</keyword>
<dbReference type="GO" id="GO:0003700">
    <property type="term" value="F:DNA-binding transcription factor activity"/>
    <property type="evidence" value="ECO:0007669"/>
    <property type="project" value="InterPro"/>
</dbReference>
<name>A0A519BIN8_ACIG2</name>
<evidence type="ECO:0000259" key="6">
    <source>
        <dbReference type="PROSITE" id="PS50931"/>
    </source>
</evidence>
<keyword evidence="5" id="KW-1133">Transmembrane helix</keyword>
<dbReference type="SUPFAM" id="SSF53850">
    <property type="entry name" value="Periplasmic binding protein-like II"/>
    <property type="match status" value="1"/>
</dbReference>